<dbReference type="EMBL" id="JAACJL010000031">
    <property type="protein sequence ID" value="KAF4616409.1"/>
    <property type="molecule type" value="Genomic_DNA"/>
</dbReference>
<keyword evidence="2" id="KW-1185">Reference proteome</keyword>
<accession>A0A8H4VQI9</accession>
<gene>
    <name evidence="1" type="ORF">D9613_008242</name>
</gene>
<name>A0A8H4VQI9_9AGAR</name>
<sequence>MILKGTFFSLPLTLLFDAQLVIVAETLILLAICATQALAVDFTNSKWIWTNEAGANLQKPPGSRAFRRDYYPPLGKSALSASVLITADNGYTLYLNGKQIGMGHNWPAAQAYCVRLAPSCNVFAVNVTNDLTVPNPAGLLAAIQIRYTDGFVETVVTDSTWHVNTNVPSGFQEVGFDDTAWPAATVESNYAGSPWGPISIPPSAASPRLSLSDANWIWTNEVQSGIAPVGNRAFRKTINLPPGQRATSATIYMAADDSFTLYVQGRIVGSGSNWTANKYVVDILPHSQEVTIAVFAHNIGGPAGIIGQVNLTMEDCDCGSVVSFVTDGSWKSSNGTPAGFEQFGYDDSAWPAAVVEGKYGMQPWGSIAIPQAVSAPSGPIAGAPSAMFASVAK</sequence>
<organism evidence="1 2">
    <name type="scientific">Agrocybe pediades</name>
    <dbReference type="NCBI Taxonomy" id="84607"/>
    <lineage>
        <taxon>Eukaryota</taxon>
        <taxon>Fungi</taxon>
        <taxon>Dikarya</taxon>
        <taxon>Basidiomycota</taxon>
        <taxon>Agaricomycotina</taxon>
        <taxon>Agaricomycetes</taxon>
        <taxon>Agaricomycetidae</taxon>
        <taxon>Agaricales</taxon>
        <taxon>Agaricineae</taxon>
        <taxon>Strophariaceae</taxon>
        <taxon>Agrocybe</taxon>
    </lineage>
</organism>
<dbReference type="SUPFAM" id="SSF49785">
    <property type="entry name" value="Galactose-binding domain-like"/>
    <property type="match status" value="1"/>
</dbReference>
<dbReference type="Gene3D" id="2.60.120.260">
    <property type="entry name" value="Galactose-binding domain-like"/>
    <property type="match status" value="2"/>
</dbReference>
<protein>
    <recommendedName>
        <fullName evidence="3">Lectin</fullName>
    </recommendedName>
</protein>
<reference evidence="1 2" key="1">
    <citation type="submission" date="2019-12" db="EMBL/GenBank/DDBJ databases">
        <authorList>
            <person name="Floudas D."/>
            <person name="Bentzer J."/>
            <person name="Ahren D."/>
            <person name="Johansson T."/>
            <person name="Persson P."/>
            <person name="Tunlid A."/>
        </authorList>
    </citation>
    <scope>NUCLEOTIDE SEQUENCE [LARGE SCALE GENOMIC DNA]</scope>
    <source>
        <strain evidence="1 2">CBS 102.39</strain>
    </source>
</reference>
<comment type="caution">
    <text evidence="1">The sequence shown here is derived from an EMBL/GenBank/DDBJ whole genome shotgun (WGS) entry which is preliminary data.</text>
</comment>
<evidence type="ECO:0008006" key="3">
    <source>
        <dbReference type="Google" id="ProtNLM"/>
    </source>
</evidence>
<dbReference type="AlphaFoldDB" id="A0A8H4VQI9"/>
<dbReference type="InterPro" id="IPR008979">
    <property type="entry name" value="Galactose-bd-like_sf"/>
</dbReference>
<evidence type="ECO:0000313" key="2">
    <source>
        <dbReference type="Proteomes" id="UP000521872"/>
    </source>
</evidence>
<evidence type="ECO:0000313" key="1">
    <source>
        <dbReference type="EMBL" id="KAF4616409.1"/>
    </source>
</evidence>
<dbReference type="Proteomes" id="UP000521872">
    <property type="component" value="Unassembled WGS sequence"/>
</dbReference>
<proteinExistence type="predicted"/>